<protein>
    <submittedName>
        <fullName evidence="2">Type 1 glutamine amidotransferase</fullName>
    </submittedName>
</protein>
<evidence type="ECO:0000313" key="2">
    <source>
        <dbReference type="EMBL" id="MBB6629838.1"/>
    </source>
</evidence>
<proteinExistence type="predicted"/>
<dbReference type="PANTHER" id="PTHR42695">
    <property type="entry name" value="GLUTAMINE AMIDOTRANSFERASE YLR126C-RELATED"/>
    <property type="match status" value="1"/>
</dbReference>
<dbReference type="PROSITE" id="PS51273">
    <property type="entry name" value="GATASE_TYPE_1"/>
    <property type="match status" value="1"/>
</dbReference>
<keyword evidence="2" id="KW-0808">Transferase</keyword>
<dbReference type="EMBL" id="JACKXE010000002">
    <property type="protein sequence ID" value="MBB6629838.1"/>
    <property type="molecule type" value="Genomic_DNA"/>
</dbReference>
<dbReference type="GO" id="GO:0005829">
    <property type="term" value="C:cytosol"/>
    <property type="evidence" value="ECO:0007669"/>
    <property type="project" value="TreeGrafter"/>
</dbReference>
<sequence length="242" mass="25446">MSAPRILAVQHETDCPPALFGTWLEEAGCAVEVCRPYAGDELPDPTSYDAWVVLGGPMGANDDAEHAWLGPVKERVRDAVASGLPTLGICLGHQLIAVALGGTVARNPLGQQLGLLAVGWTDAAAADELLGPLATPRRGVQWNDDLVTALPDGAVLLAATERGEPQAVRFAPRVWGVQLHPEVDVEVLRPWAAHDLGSHEARGIDQPAVLREIDAARGELDEAWRPLAAGLARIAGSARSAG</sequence>
<dbReference type="RefSeq" id="WP_185255052.1">
    <property type="nucleotide sequence ID" value="NZ_JACKXE010000002.1"/>
</dbReference>
<dbReference type="GO" id="GO:0016740">
    <property type="term" value="F:transferase activity"/>
    <property type="evidence" value="ECO:0007669"/>
    <property type="project" value="UniProtKB-KW"/>
</dbReference>
<keyword evidence="2" id="KW-0315">Glutamine amidotransferase</keyword>
<dbReference type="PANTHER" id="PTHR42695:SF5">
    <property type="entry name" value="GLUTAMINE AMIDOTRANSFERASE YLR126C-RELATED"/>
    <property type="match status" value="1"/>
</dbReference>
<evidence type="ECO:0000259" key="1">
    <source>
        <dbReference type="Pfam" id="PF00117"/>
    </source>
</evidence>
<keyword evidence="3" id="KW-1185">Reference proteome</keyword>
<accession>A0A7X0RK56</accession>
<dbReference type="Gene3D" id="3.40.50.880">
    <property type="match status" value="1"/>
</dbReference>
<dbReference type="SUPFAM" id="SSF52317">
    <property type="entry name" value="Class I glutamine amidotransferase-like"/>
    <property type="match status" value="1"/>
</dbReference>
<dbReference type="AlphaFoldDB" id="A0A7X0RK56"/>
<feature type="domain" description="Glutamine amidotransferase" evidence="1">
    <location>
        <begin position="24"/>
        <end position="184"/>
    </location>
</feature>
<dbReference type="InterPro" id="IPR029062">
    <property type="entry name" value="Class_I_gatase-like"/>
</dbReference>
<organism evidence="2 3">
    <name type="scientific">Nocardioides luti</name>
    <dbReference type="NCBI Taxonomy" id="2761101"/>
    <lineage>
        <taxon>Bacteria</taxon>
        <taxon>Bacillati</taxon>
        <taxon>Actinomycetota</taxon>
        <taxon>Actinomycetes</taxon>
        <taxon>Propionibacteriales</taxon>
        <taxon>Nocardioidaceae</taxon>
        <taxon>Nocardioides</taxon>
    </lineage>
</organism>
<reference evidence="2 3" key="1">
    <citation type="submission" date="2020-08" db="EMBL/GenBank/DDBJ databases">
        <authorList>
            <person name="Seo M.-J."/>
        </authorList>
    </citation>
    <scope>NUCLEOTIDE SEQUENCE [LARGE SCALE GENOMIC DNA]</scope>
    <source>
        <strain evidence="2 3">KIGAM211</strain>
    </source>
</reference>
<dbReference type="CDD" id="cd01741">
    <property type="entry name" value="GATase1_1"/>
    <property type="match status" value="1"/>
</dbReference>
<comment type="caution">
    <text evidence="2">The sequence shown here is derived from an EMBL/GenBank/DDBJ whole genome shotgun (WGS) entry which is preliminary data.</text>
</comment>
<dbReference type="InterPro" id="IPR017926">
    <property type="entry name" value="GATASE"/>
</dbReference>
<dbReference type="Proteomes" id="UP000523955">
    <property type="component" value="Unassembled WGS sequence"/>
</dbReference>
<name>A0A7X0RK56_9ACTN</name>
<dbReference type="Pfam" id="PF00117">
    <property type="entry name" value="GATase"/>
    <property type="match status" value="1"/>
</dbReference>
<gene>
    <name evidence="2" type="ORF">H5V45_21145</name>
</gene>
<dbReference type="InterPro" id="IPR044992">
    <property type="entry name" value="ChyE-like"/>
</dbReference>
<evidence type="ECO:0000313" key="3">
    <source>
        <dbReference type="Proteomes" id="UP000523955"/>
    </source>
</evidence>